<organism evidence="1 2">
    <name type="scientific">Prochlorococcus marinus str. MIT 9314</name>
    <dbReference type="NCBI Taxonomy" id="167548"/>
    <lineage>
        <taxon>Bacteria</taxon>
        <taxon>Bacillati</taxon>
        <taxon>Cyanobacteriota</taxon>
        <taxon>Cyanophyceae</taxon>
        <taxon>Synechococcales</taxon>
        <taxon>Prochlorococcaceae</taxon>
        <taxon>Prochlorococcus</taxon>
    </lineage>
</organism>
<reference evidence="2" key="1">
    <citation type="journal article" date="2014" name="Sci. Data">
        <title>Genomes of diverse isolates of the marine cyanobacterium Prochlorococcus.</title>
        <authorList>
            <person name="Biller S."/>
            <person name="Berube P."/>
            <person name="Thompson J."/>
            <person name="Kelly L."/>
            <person name="Roggensack S."/>
            <person name="Awad L."/>
            <person name="Roache-Johnson K."/>
            <person name="Ding H."/>
            <person name="Giovannoni S.J."/>
            <person name="Moore L.R."/>
            <person name="Chisholm S.W."/>
        </authorList>
    </citation>
    <scope>NUCLEOTIDE SEQUENCE [LARGE SCALE GENOMIC DNA]</scope>
    <source>
        <strain evidence="2">MIT 9314</strain>
    </source>
</reference>
<accession>A0A0A2ANR3</accession>
<dbReference type="EMBL" id="JNAO01000004">
    <property type="protein sequence ID" value="KGG02457.1"/>
    <property type="molecule type" value="Genomic_DNA"/>
</dbReference>
<comment type="caution">
    <text evidence="1">The sequence shown here is derived from an EMBL/GenBank/DDBJ whole genome shotgun (WGS) entry which is preliminary data.</text>
</comment>
<evidence type="ECO:0000313" key="1">
    <source>
        <dbReference type="EMBL" id="KGG02457.1"/>
    </source>
</evidence>
<dbReference type="AlphaFoldDB" id="A0A0A2ANR3"/>
<dbReference type="Proteomes" id="UP000030533">
    <property type="component" value="Unassembled WGS sequence"/>
</dbReference>
<sequence>MSYEAGSKECRHLIEAKESLLSTLDALSNIHSTDLIQIQIKEIYNKLEQMHDNRKKIESATNSF</sequence>
<proteinExistence type="predicted"/>
<dbReference type="RefSeq" id="WP_032515258.1">
    <property type="nucleotide sequence ID" value="NZ_JNAO01000004.1"/>
</dbReference>
<protein>
    <submittedName>
        <fullName evidence="1">Uncharacterized protein</fullName>
    </submittedName>
</protein>
<evidence type="ECO:0000313" key="2">
    <source>
        <dbReference type="Proteomes" id="UP000030533"/>
    </source>
</evidence>
<name>A0A0A2ANR3_PROMR</name>
<gene>
    <name evidence="1" type="ORF">EU98_0397</name>
</gene>